<gene>
    <name evidence="2" type="ORF">FOB64_000084</name>
</gene>
<protein>
    <submittedName>
        <fullName evidence="2">Uncharacterized protein</fullName>
    </submittedName>
</protein>
<sequence length="72" mass="8113">MPPAANRSRKRQRSQSATEPQSEATALATTSPNLPTNTDANDEVILESPQYTNMQSHTNDHNNERNFIFQQL</sequence>
<comment type="caution">
    <text evidence="2">The sequence shown here is derived from an EMBL/GenBank/DDBJ whole genome shotgun (WGS) entry which is preliminary data.</text>
</comment>
<dbReference type="EMBL" id="JABWAD010000004">
    <property type="protein sequence ID" value="KAF6072806.1"/>
    <property type="molecule type" value="Genomic_DNA"/>
</dbReference>
<evidence type="ECO:0000313" key="2">
    <source>
        <dbReference type="EMBL" id="KAF6072806.1"/>
    </source>
</evidence>
<reference evidence="2 3" key="1">
    <citation type="submission" date="2020-03" db="EMBL/GenBank/DDBJ databases">
        <title>FDA dAtabase for Regulatory Grade micrObial Sequences (FDA-ARGOS): Supporting development and validation of Infectious Disease Dx tests.</title>
        <authorList>
            <person name="Campos J."/>
            <person name="Goldberg B."/>
            <person name="Tallon L."/>
            <person name="Sadzewicz L."/>
            <person name="Vavikolanu K."/>
            <person name="Mehta A."/>
            <person name="Aluvathingal J."/>
            <person name="Nadendla S."/>
            <person name="Nandy P."/>
            <person name="Geyer C."/>
            <person name="Yan Y."/>
            <person name="Sichtig H."/>
        </authorList>
    </citation>
    <scope>NUCLEOTIDE SEQUENCE [LARGE SCALE GENOMIC DNA]</scope>
    <source>
        <strain evidence="2 3">FDAARGOS_656</strain>
    </source>
</reference>
<feature type="compositionally biased region" description="Polar residues" evidence="1">
    <location>
        <begin position="14"/>
        <end position="39"/>
    </location>
</feature>
<organism evidence="2 3">
    <name type="scientific">Candida albicans</name>
    <name type="common">Yeast</name>
    <dbReference type="NCBI Taxonomy" id="5476"/>
    <lineage>
        <taxon>Eukaryota</taxon>
        <taxon>Fungi</taxon>
        <taxon>Dikarya</taxon>
        <taxon>Ascomycota</taxon>
        <taxon>Saccharomycotina</taxon>
        <taxon>Pichiomycetes</taxon>
        <taxon>Debaryomycetaceae</taxon>
        <taxon>Candida/Lodderomyces clade</taxon>
        <taxon>Candida</taxon>
    </lineage>
</organism>
<evidence type="ECO:0000313" key="3">
    <source>
        <dbReference type="Proteomes" id="UP000536275"/>
    </source>
</evidence>
<accession>A0A8H6F795</accession>
<name>A0A8H6F795_CANAX</name>
<evidence type="ECO:0000256" key="1">
    <source>
        <dbReference type="SAM" id="MobiDB-lite"/>
    </source>
</evidence>
<feature type="region of interest" description="Disordered" evidence="1">
    <location>
        <begin position="1"/>
        <end position="72"/>
    </location>
</feature>
<dbReference type="AlphaFoldDB" id="A0A8H6F795"/>
<dbReference type="Proteomes" id="UP000536275">
    <property type="component" value="Unassembled WGS sequence"/>
</dbReference>
<proteinExistence type="predicted"/>